<keyword evidence="3" id="KW-1185">Reference proteome</keyword>
<proteinExistence type="predicted"/>
<dbReference type="Proteomes" id="UP000758155">
    <property type="component" value="Unassembled WGS sequence"/>
</dbReference>
<dbReference type="Pfam" id="PF14737">
    <property type="entry name" value="DUF4470"/>
    <property type="match status" value="1"/>
</dbReference>
<dbReference type="EMBL" id="SWKV01000075">
    <property type="protein sequence ID" value="KAF3033830.1"/>
    <property type="molecule type" value="Genomic_DNA"/>
</dbReference>
<gene>
    <name evidence="2" type="ORF">E8E12_004985</name>
</gene>
<reference evidence="2" key="1">
    <citation type="submission" date="2019-04" db="EMBL/GenBank/DDBJ databases">
        <title>Sequencing of skin fungus with MAO and IRED activity.</title>
        <authorList>
            <person name="Marsaioli A.J."/>
            <person name="Bonatto J.M.C."/>
            <person name="Reis Junior O."/>
        </authorList>
    </citation>
    <scope>NUCLEOTIDE SEQUENCE</scope>
    <source>
        <strain evidence="2">28M1</strain>
    </source>
</reference>
<feature type="domain" description="DUF4470" evidence="1">
    <location>
        <begin position="85"/>
        <end position="181"/>
    </location>
</feature>
<evidence type="ECO:0000259" key="1">
    <source>
        <dbReference type="Pfam" id="PF14737"/>
    </source>
</evidence>
<name>A0A9P4WJD3_9PLEO</name>
<accession>A0A9P4WJD3</accession>
<protein>
    <recommendedName>
        <fullName evidence="1">DUF4470 domain-containing protein</fullName>
    </recommendedName>
</protein>
<evidence type="ECO:0000313" key="3">
    <source>
        <dbReference type="Proteomes" id="UP000758155"/>
    </source>
</evidence>
<evidence type="ECO:0000313" key="2">
    <source>
        <dbReference type="EMBL" id="KAF3033830.1"/>
    </source>
</evidence>
<comment type="caution">
    <text evidence="2">The sequence shown here is derived from an EMBL/GenBank/DDBJ whole genome shotgun (WGS) entry which is preliminary data.</text>
</comment>
<organism evidence="2 3">
    <name type="scientific">Didymella heteroderae</name>
    <dbReference type="NCBI Taxonomy" id="1769908"/>
    <lineage>
        <taxon>Eukaryota</taxon>
        <taxon>Fungi</taxon>
        <taxon>Dikarya</taxon>
        <taxon>Ascomycota</taxon>
        <taxon>Pezizomycotina</taxon>
        <taxon>Dothideomycetes</taxon>
        <taxon>Pleosporomycetidae</taxon>
        <taxon>Pleosporales</taxon>
        <taxon>Pleosporineae</taxon>
        <taxon>Didymellaceae</taxon>
        <taxon>Didymella</taxon>
    </lineage>
</organism>
<dbReference type="InterPro" id="IPR027974">
    <property type="entry name" value="DUF4470"/>
</dbReference>
<sequence>MKSFITFPPRVTESLLKTEAPNVRMMPEVPVAGAVSYSIALQNVKKQTGRVTEQPSWMPTWHHAGRTPQHYLTGPPAEFSLMRYLWGTHPALDVLNLANNEGENSRERHFDLLFPACGDLRNVIKTLLGLPQQYQGKCCVIINDKDFQVVARNVIMLLVAHHLESDIAVPLIIHLWYSAFIPAVMLYTLQSSILPLIAGVCDKIKNKADDSLQAKTYKCRNRELHLVFTKEQWMALPKYFEVPEDLSREKAQAIRHNRYFAPEMLDFRERMFTIWTPPVRQGEMHFRETGLLLPQSTSQVAFDTPNPTLFQSASWSLYNSASPRDGWSAAEYRKYATAAKDDDFGALYFYLIDNLGQFCNRLHTDDIAIKMFSVDAYDASNICDNVFLGTHRCLESFFTLLKPKSQNPHATLLLLYISAITETILSFPSPERIKRTDSQGVMRIKKYMPVSPDFVALVRHDVDKKKLISHPDYISGSGNANRLIDWDQLWDFYAQHLVYEAIDYYDLKIKDKHTIVEPWAFKAWPHATQKEFDDLRAGQTSGMERYLELERIE</sequence>
<dbReference type="AlphaFoldDB" id="A0A9P4WJD3"/>
<dbReference type="OrthoDB" id="5282002at2759"/>